<accession>A0A6P5PVX9</accession>
<gene>
    <name evidence="3" type="primary">LOC110295862</name>
</gene>
<evidence type="ECO:0000313" key="3">
    <source>
        <dbReference type="RefSeq" id="XP_021019892.1"/>
    </source>
</evidence>
<sequence>MEEAQTNDSFQLELEDFIRKQKARGLHPNVCFRKMAADSVHQKRDSGSPGAPMQGLPFWLRNYSRSSPSYQRLTVENQVPYCRQRLRSLKHSLKNQPISQDRQERTRLQGEGGATTREPGMPKGKLYRVRGSHTEDSLSRRKVSAEPVATEKSKDRKENHHDGRDSTKGRRRSHQKKKGPEERDLWDEAILGSRY</sequence>
<dbReference type="KEGG" id="mcal:110295862"/>
<evidence type="ECO:0000313" key="2">
    <source>
        <dbReference type="Proteomes" id="UP000515126"/>
    </source>
</evidence>
<dbReference type="GeneID" id="110295862"/>
<reference evidence="3" key="1">
    <citation type="submission" date="2025-08" db="UniProtKB">
        <authorList>
            <consortium name="RefSeq"/>
        </authorList>
    </citation>
    <scope>IDENTIFICATION</scope>
</reference>
<proteinExistence type="predicted"/>
<organism evidence="2 3">
    <name type="scientific">Mus caroli</name>
    <name type="common">Ryukyu mouse</name>
    <name type="synonym">Ricefield mouse</name>
    <dbReference type="NCBI Taxonomy" id="10089"/>
    <lineage>
        <taxon>Eukaryota</taxon>
        <taxon>Metazoa</taxon>
        <taxon>Chordata</taxon>
        <taxon>Craniata</taxon>
        <taxon>Vertebrata</taxon>
        <taxon>Euteleostomi</taxon>
        <taxon>Mammalia</taxon>
        <taxon>Eutheria</taxon>
        <taxon>Euarchontoglires</taxon>
        <taxon>Glires</taxon>
        <taxon>Rodentia</taxon>
        <taxon>Myomorpha</taxon>
        <taxon>Muroidea</taxon>
        <taxon>Muridae</taxon>
        <taxon>Murinae</taxon>
        <taxon>Mus</taxon>
        <taxon>Mus</taxon>
    </lineage>
</organism>
<dbReference type="PANTHER" id="PTHR46742:SF1">
    <property type="entry name" value="LYSINE RICH COILED-COIL 1"/>
    <property type="match status" value="1"/>
</dbReference>
<dbReference type="RefSeq" id="XP_021019892.1">
    <property type="nucleotide sequence ID" value="XM_021164233.2"/>
</dbReference>
<keyword evidence="2" id="KW-1185">Reference proteome</keyword>
<dbReference type="Proteomes" id="UP000515126">
    <property type="component" value="Chromosome 6"/>
</dbReference>
<feature type="compositionally biased region" description="Basic and acidic residues" evidence="1">
    <location>
        <begin position="149"/>
        <end position="168"/>
    </location>
</feature>
<feature type="region of interest" description="Disordered" evidence="1">
    <location>
        <begin position="91"/>
        <end position="195"/>
    </location>
</feature>
<name>A0A6P5PVX9_MUSCR</name>
<evidence type="ECO:0000256" key="1">
    <source>
        <dbReference type="SAM" id="MobiDB-lite"/>
    </source>
</evidence>
<dbReference type="PANTHER" id="PTHR46742">
    <property type="entry name" value="LYSINE-RICH COILED-COIL PROTEIN 1"/>
    <property type="match status" value="1"/>
</dbReference>
<protein>
    <submittedName>
        <fullName evidence="3">Lysine-rich coiled-coil protein 1-like</fullName>
    </submittedName>
</protein>
<dbReference type="AlphaFoldDB" id="A0A6P5PVX9"/>